<protein>
    <submittedName>
        <fullName evidence="1">Cell division protein ZapA</fullName>
    </submittedName>
</protein>
<accession>A0ABW1SC74</accession>
<dbReference type="RefSeq" id="WP_377380211.1">
    <property type="nucleotide sequence ID" value="NZ_JBHSSW010000028.1"/>
</dbReference>
<dbReference type="InterPro" id="IPR007838">
    <property type="entry name" value="Cell_div_ZapA-like"/>
</dbReference>
<keyword evidence="2" id="KW-1185">Reference proteome</keyword>
<dbReference type="EMBL" id="JBHSSW010000028">
    <property type="protein sequence ID" value="MFC6199287.1"/>
    <property type="molecule type" value="Genomic_DNA"/>
</dbReference>
<proteinExistence type="predicted"/>
<evidence type="ECO:0000313" key="2">
    <source>
        <dbReference type="Proteomes" id="UP001596303"/>
    </source>
</evidence>
<reference evidence="2" key="1">
    <citation type="journal article" date="2019" name="Int. J. Syst. Evol. Microbiol.">
        <title>The Global Catalogue of Microorganisms (GCM) 10K type strain sequencing project: providing services to taxonomists for standard genome sequencing and annotation.</title>
        <authorList>
            <consortium name="The Broad Institute Genomics Platform"/>
            <consortium name="The Broad Institute Genome Sequencing Center for Infectious Disease"/>
            <person name="Wu L."/>
            <person name="Ma J."/>
        </authorList>
    </citation>
    <scope>NUCLEOTIDE SEQUENCE [LARGE SCALE GENOMIC DNA]</scope>
    <source>
        <strain evidence="2">CGMCC-1.15741</strain>
    </source>
</reference>
<gene>
    <name evidence="1" type="ORF">ACFQDM_14465</name>
</gene>
<evidence type="ECO:0000313" key="1">
    <source>
        <dbReference type="EMBL" id="MFC6199287.1"/>
    </source>
</evidence>
<organism evidence="1 2">
    <name type="scientific">Ponticaulis profundi</name>
    <dbReference type="NCBI Taxonomy" id="2665222"/>
    <lineage>
        <taxon>Bacteria</taxon>
        <taxon>Pseudomonadati</taxon>
        <taxon>Pseudomonadota</taxon>
        <taxon>Alphaproteobacteria</taxon>
        <taxon>Hyphomonadales</taxon>
        <taxon>Hyphomonadaceae</taxon>
        <taxon>Ponticaulis</taxon>
    </lineage>
</organism>
<keyword evidence="1" id="KW-0131">Cell cycle</keyword>
<dbReference type="InterPro" id="IPR042233">
    <property type="entry name" value="Cell_div_ZapA_N"/>
</dbReference>
<dbReference type="GO" id="GO:0051301">
    <property type="term" value="P:cell division"/>
    <property type="evidence" value="ECO:0007669"/>
    <property type="project" value="UniProtKB-KW"/>
</dbReference>
<dbReference type="SUPFAM" id="SSF102829">
    <property type="entry name" value="Cell division protein ZapA-like"/>
    <property type="match status" value="1"/>
</dbReference>
<name>A0ABW1SC74_9PROT</name>
<dbReference type="Pfam" id="PF05164">
    <property type="entry name" value="ZapA"/>
    <property type="match status" value="1"/>
</dbReference>
<dbReference type="Proteomes" id="UP001596303">
    <property type="component" value="Unassembled WGS sequence"/>
</dbReference>
<sequence>MSKADIVIRGKTYSIACAEGQEARLVALGEKFNARIKALEETIGDVGDGRLLIAAGLSLVDDLEAAQSMMDKQEIDDLDNRITLIERTAAAALSDAAGRINAISSRIDEAG</sequence>
<dbReference type="Gene3D" id="3.30.160.880">
    <property type="entry name" value="Cell division protein ZapA protomer, N-terminal domain"/>
    <property type="match status" value="1"/>
</dbReference>
<comment type="caution">
    <text evidence="1">The sequence shown here is derived from an EMBL/GenBank/DDBJ whole genome shotgun (WGS) entry which is preliminary data.</text>
</comment>
<dbReference type="InterPro" id="IPR036192">
    <property type="entry name" value="Cell_div_ZapA-like_sf"/>
</dbReference>
<keyword evidence="1" id="KW-0132">Cell division</keyword>